<dbReference type="InterPro" id="IPR011006">
    <property type="entry name" value="CheY-like_superfamily"/>
</dbReference>
<name>A0A1K1ZG63_9GAMM</name>
<dbReference type="Gene3D" id="3.40.50.2300">
    <property type="match status" value="1"/>
</dbReference>
<proteinExistence type="predicted"/>
<evidence type="ECO:0000259" key="2">
    <source>
        <dbReference type="PROSITE" id="PS50110"/>
    </source>
</evidence>
<dbReference type="Gene3D" id="2.30.30.40">
    <property type="entry name" value="SH3 Domains"/>
    <property type="match status" value="1"/>
</dbReference>
<protein>
    <submittedName>
        <fullName evidence="4">Two-component system, chemotaxis family, response regulator CheV</fullName>
    </submittedName>
</protein>
<keyword evidence="1" id="KW-0597">Phosphoprotein</keyword>
<feature type="domain" description="CheW-like" evidence="3">
    <location>
        <begin position="31"/>
        <end position="170"/>
    </location>
</feature>
<evidence type="ECO:0000313" key="4">
    <source>
        <dbReference type="EMBL" id="SFX73242.1"/>
    </source>
</evidence>
<dbReference type="GO" id="GO:0006935">
    <property type="term" value="P:chemotaxis"/>
    <property type="evidence" value="ECO:0007669"/>
    <property type="project" value="InterPro"/>
</dbReference>
<dbReference type="InterPro" id="IPR036061">
    <property type="entry name" value="CheW-like_dom_sf"/>
</dbReference>
<dbReference type="Pfam" id="PF00072">
    <property type="entry name" value="Response_reg"/>
    <property type="match status" value="1"/>
</dbReference>
<dbReference type="SMART" id="SM00448">
    <property type="entry name" value="REC"/>
    <property type="match status" value="1"/>
</dbReference>
<keyword evidence="5" id="KW-1185">Reference proteome</keyword>
<dbReference type="PANTHER" id="PTHR47233">
    <property type="entry name" value="CHEMOTAXIS PROTEIN CHEV"/>
    <property type="match status" value="1"/>
</dbReference>
<evidence type="ECO:0000259" key="3">
    <source>
        <dbReference type="PROSITE" id="PS50851"/>
    </source>
</evidence>
<dbReference type="InterPro" id="IPR024181">
    <property type="entry name" value="Chemotax_regulator_CheV"/>
</dbReference>
<dbReference type="SUPFAM" id="SSF50341">
    <property type="entry name" value="CheW-like"/>
    <property type="match status" value="1"/>
</dbReference>
<dbReference type="AlphaFoldDB" id="A0A1K1ZG63"/>
<dbReference type="Proteomes" id="UP000182350">
    <property type="component" value="Unassembled WGS sequence"/>
</dbReference>
<evidence type="ECO:0000256" key="1">
    <source>
        <dbReference type="PROSITE-ProRule" id="PRU00169"/>
    </source>
</evidence>
<dbReference type="SMART" id="SM00260">
    <property type="entry name" value="CheW"/>
    <property type="match status" value="1"/>
</dbReference>
<dbReference type="EMBL" id="FPJW01000011">
    <property type="protein sequence ID" value="SFX73242.1"/>
    <property type="molecule type" value="Genomic_DNA"/>
</dbReference>
<dbReference type="SUPFAM" id="SSF52172">
    <property type="entry name" value="CheY-like"/>
    <property type="match status" value="1"/>
</dbReference>
<dbReference type="InterPro" id="IPR001789">
    <property type="entry name" value="Sig_transdc_resp-reg_receiver"/>
</dbReference>
<accession>A0A1K1ZG63</accession>
<dbReference type="GO" id="GO:0000160">
    <property type="term" value="P:phosphorelay signal transduction system"/>
    <property type="evidence" value="ECO:0007669"/>
    <property type="project" value="InterPro"/>
</dbReference>
<feature type="domain" description="Response regulatory" evidence="2">
    <location>
        <begin position="192"/>
        <end position="317"/>
    </location>
</feature>
<feature type="modified residue" description="4-aspartylphosphate" evidence="1">
    <location>
        <position position="250"/>
    </location>
</feature>
<dbReference type="InterPro" id="IPR002545">
    <property type="entry name" value="CheW-lke_dom"/>
</dbReference>
<dbReference type="CDD" id="cd19924">
    <property type="entry name" value="REC_CheV-like"/>
    <property type="match status" value="1"/>
</dbReference>
<dbReference type="PROSITE" id="PS50851">
    <property type="entry name" value="CHEW"/>
    <property type="match status" value="1"/>
</dbReference>
<dbReference type="PANTHER" id="PTHR47233:SF3">
    <property type="entry name" value="CHEMOTAXIS PROTEIN CHEV"/>
    <property type="match status" value="1"/>
</dbReference>
<dbReference type="STRING" id="1122209.SAMN02745752_02686"/>
<dbReference type="PIRSF" id="PIRSF002867">
    <property type="entry name" value="CheV"/>
    <property type="match status" value="1"/>
</dbReference>
<dbReference type="Gene3D" id="2.40.50.180">
    <property type="entry name" value="CheA-289, Domain 4"/>
    <property type="match status" value="1"/>
</dbReference>
<evidence type="ECO:0000313" key="5">
    <source>
        <dbReference type="Proteomes" id="UP000182350"/>
    </source>
</evidence>
<reference evidence="4 5" key="1">
    <citation type="submission" date="2016-11" db="EMBL/GenBank/DDBJ databases">
        <authorList>
            <person name="Jaros S."/>
            <person name="Januszkiewicz K."/>
            <person name="Wedrychowicz H."/>
        </authorList>
    </citation>
    <scope>NUCLEOTIDE SEQUENCE [LARGE SCALE GENOMIC DNA]</scope>
    <source>
        <strain evidence="4 5">DSM 21637</strain>
    </source>
</reference>
<gene>
    <name evidence="4" type="ORF">SAMN02745752_02686</name>
</gene>
<dbReference type="Pfam" id="PF01584">
    <property type="entry name" value="CheW"/>
    <property type="match status" value="1"/>
</dbReference>
<sequence length="324" mass="36217">MQTIRSTSEERIMTNSAGKLAARNKIAGGNRMELLLFRLNGRQLYGINVFKVKEIIPCPRLTNLPHHTPEVRGVAHVRDGTISIVDLGMAIRQPAMEKPETHFVIVTEYNRRTQGFLVREVDRIVNIDWEEVHPPPKGSGRESFLTAVTQMDNQLIEIIDVEKIIASVDPFAQGVSSEVLTEDIKAIANEFHILLVDDSSVARHQVERNLSETGVRFTSLTNGREALEYLNNLADDGKDVADEFLMIISDIEMPEMDGYTLTNKIKQDPRLAQLPVLLHSSLSGIFNEAMVKKVGANFFLAKYDADELARVVVGQIRKAAGMKV</sequence>
<dbReference type="PROSITE" id="PS50110">
    <property type="entry name" value="RESPONSE_REGULATORY"/>
    <property type="match status" value="1"/>
</dbReference>
<organism evidence="4 5">
    <name type="scientific">Marinospirillum alkaliphilum DSM 21637</name>
    <dbReference type="NCBI Taxonomy" id="1122209"/>
    <lineage>
        <taxon>Bacteria</taxon>
        <taxon>Pseudomonadati</taxon>
        <taxon>Pseudomonadota</taxon>
        <taxon>Gammaproteobacteria</taxon>
        <taxon>Oceanospirillales</taxon>
        <taxon>Oceanospirillaceae</taxon>
        <taxon>Marinospirillum</taxon>
    </lineage>
</organism>